<dbReference type="InterPro" id="IPR018062">
    <property type="entry name" value="HTH_AraC-typ_CS"/>
</dbReference>
<dbReference type="FunFam" id="1.10.10.60:FF:000132">
    <property type="entry name" value="AraC family transcriptional regulator"/>
    <property type="match status" value="1"/>
</dbReference>
<keyword evidence="1" id="KW-0678">Repressor</keyword>
<dbReference type="PROSITE" id="PS01124">
    <property type="entry name" value="HTH_ARAC_FAMILY_2"/>
    <property type="match status" value="1"/>
</dbReference>
<dbReference type="Gene3D" id="1.10.10.60">
    <property type="entry name" value="Homeodomain-like"/>
    <property type="match status" value="1"/>
</dbReference>
<evidence type="ECO:0000313" key="8">
    <source>
        <dbReference type="EMBL" id="TKV71785.1"/>
    </source>
</evidence>
<evidence type="ECO:0000313" key="6">
    <source>
        <dbReference type="EMBL" id="MBP1292071.1"/>
    </source>
</evidence>
<evidence type="ECO:0000313" key="9">
    <source>
        <dbReference type="Proteomes" id="UP000305095"/>
    </source>
</evidence>
<organism evidence="6 10">
    <name type="scientific">Bradyrhizobium elkanii</name>
    <dbReference type="NCBI Taxonomy" id="29448"/>
    <lineage>
        <taxon>Bacteria</taxon>
        <taxon>Pseudomonadati</taxon>
        <taxon>Pseudomonadota</taxon>
        <taxon>Alphaproteobacteria</taxon>
        <taxon>Hyphomicrobiales</taxon>
        <taxon>Nitrobacteraceae</taxon>
        <taxon>Bradyrhizobium</taxon>
    </lineage>
</organism>
<accession>A0A1E3EEE9</accession>
<dbReference type="GO" id="GO:0043565">
    <property type="term" value="F:sequence-specific DNA binding"/>
    <property type="evidence" value="ECO:0007669"/>
    <property type="project" value="InterPro"/>
</dbReference>
<evidence type="ECO:0000256" key="2">
    <source>
        <dbReference type="ARBA" id="ARBA00023015"/>
    </source>
</evidence>
<dbReference type="PANTHER" id="PTHR11019">
    <property type="entry name" value="HTH-TYPE TRANSCRIPTIONAL REGULATOR NIMR"/>
    <property type="match status" value="1"/>
</dbReference>
<dbReference type="EMBL" id="JBGBZA010000002">
    <property type="protein sequence ID" value="MEY9322596.1"/>
    <property type="molecule type" value="Genomic_DNA"/>
</dbReference>
<dbReference type="Gene3D" id="2.60.120.10">
    <property type="entry name" value="Jelly Rolls"/>
    <property type="match status" value="1"/>
</dbReference>
<dbReference type="CDD" id="cd06124">
    <property type="entry name" value="cupin_NimR-like_N"/>
    <property type="match status" value="1"/>
</dbReference>
<keyword evidence="3 6" id="KW-0238">DNA-binding</keyword>
<dbReference type="EMBL" id="SZZP01000041">
    <property type="protein sequence ID" value="TKV71785.1"/>
    <property type="molecule type" value="Genomic_DNA"/>
</dbReference>
<dbReference type="Proteomes" id="UP000673383">
    <property type="component" value="Unassembled WGS sequence"/>
</dbReference>
<evidence type="ECO:0000313" key="7">
    <source>
        <dbReference type="EMBL" id="MEY9322596.1"/>
    </source>
</evidence>
<reference evidence="6" key="2">
    <citation type="submission" date="2021-02" db="EMBL/GenBank/DDBJ databases">
        <title>Genomic Encyclopedia of Type Strains, Phase IV (KMG-V): Genome sequencing to study the core and pangenomes of soil and plant-associated prokaryotes.</title>
        <authorList>
            <person name="Whitman W."/>
        </authorList>
    </citation>
    <scope>NUCLEOTIDE SEQUENCE</scope>
    <source>
        <strain evidence="6">USDA 406</strain>
    </source>
</reference>
<dbReference type="Pfam" id="PF02311">
    <property type="entry name" value="AraC_binding"/>
    <property type="match status" value="1"/>
</dbReference>
<dbReference type="PROSITE" id="PS00041">
    <property type="entry name" value="HTH_ARAC_FAMILY_1"/>
    <property type="match status" value="1"/>
</dbReference>
<dbReference type="Proteomes" id="UP001565471">
    <property type="component" value="Unassembled WGS sequence"/>
</dbReference>
<gene>
    <name evidence="7" type="ORF">ABIF29_009395</name>
    <name evidence="8" type="ORF">FDV58_38670</name>
    <name evidence="6" type="ORF">JOH49_001824</name>
</gene>
<dbReference type="InterPro" id="IPR014710">
    <property type="entry name" value="RmlC-like_jellyroll"/>
</dbReference>
<sequence length="286" mass="31815">MKVAARRNDTTGLRVCRKQSGPAAAAHYAGQLQQVERPLAAMAASYPNESTSARHAHRRDQFILQTAGVTSMMTERGHFVVPPGHGLWIPAGVAHQSRAWGEVEIQTIYVTPDRIRNAPATCRLIRVSALVEALMEEAVHMPTRYDPEGRDGRLVDFLLDEIGRMPEVSLHVQVPPDPRLAAICEAVLVDPSSDLTLDEWADRCQLSRRTLTRLFRRETGQSFAAWRQRVRLLEALARLGAGEAVTCVALDVGYESPSAFAAMFKRELGAAPRQYLRWADPEVVMR</sequence>
<dbReference type="SMART" id="SM00342">
    <property type="entry name" value="HTH_ARAC"/>
    <property type="match status" value="1"/>
</dbReference>
<evidence type="ECO:0000256" key="1">
    <source>
        <dbReference type="ARBA" id="ARBA00022491"/>
    </source>
</evidence>
<keyword evidence="4" id="KW-0804">Transcription</keyword>
<keyword evidence="11" id="KW-1185">Reference proteome</keyword>
<dbReference type="PANTHER" id="PTHR11019:SF159">
    <property type="entry name" value="TRANSCRIPTIONAL REGULATOR-RELATED"/>
    <property type="match status" value="1"/>
</dbReference>
<dbReference type="SUPFAM" id="SSF51182">
    <property type="entry name" value="RmlC-like cupins"/>
    <property type="match status" value="1"/>
</dbReference>
<dbReference type="EMBL" id="JAFICZ010000001">
    <property type="protein sequence ID" value="MBP1292071.1"/>
    <property type="molecule type" value="Genomic_DNA"/>
</dbReference>
<protein>
    <submittedName>
        <fullName evidence="8">AraC family transcriptional regulator</fullName>
    </submittedName>
    <submittedName>
        <fullName evidence="6">AraC-like DNA-binding protein</fullName>
    </submittedName>
</protein>
<dbReference type="OrthoDB" id="9804543at2"/>
<evidence type="ECO:0000259" key="5">
    <source>
        <dbReference type="PROSITE" id="PS01124"/>
    </source>
</evidence>
<name>A0A1E3EEE9_BRAEL</name>
<dbReference type="GO" id="GO:0003700">
    <property type="term" value="F:DNA-binding transcription factor activity"/>
    <property type="evidence" value="ECO:0007669"/>
    <property type="project" value="InterPro"/>
</dbReference>
<evidence type="ECO:0000256" key="3">
    <source>
        <dbReference type="ARBA" id="ARBA00023125"/>
    </source>
</evidence>
<dbReference type="AlphaFoldDB" id="A0A1E3EEE9"/>
<feature type="domain" description="HTH araC/xylS-type" evidence="5">
    <location>
        <begin position="181"/>
        <end position="278"/>
    </location>
</feature>
<dbReference type="InterPro" id="IPR011051">
    <property type="entry name" value="RmlC_Cupin_sf"/>
</dbReference>
<dbReference type="RefSeq" id="WP_016845952.1">
    <property type="nucleotide sequence ID" value="NZ_BJNL01000112.1"/>
</dbReference>
<dbReference type="InterPro" id="IPR018060">
    <property type="entry name" value="HTH_AraC"/>
</dbReference>
<evidence type="ECO:0000313" key="10">
    <source>
        <dbReference type="Proteomes" id="UP000673383"/>
    </source>
</evidence>
<dbReference type="InterPro" id="IPR009057">
    <property type="entry name" value="Homeodomain-like_sf"/>
</dbReference>
<dbReference type="eggNOG" id="COG2207">
    <property type="taxonomic scope" value="Bacteria"/>
</dbReference>
<dbReference type="Pfam" id="PF12833">
    <property type="entry name" value="HTH_18"/>
    <property type="match status" value="1"/>
</dbReference>
<evidence type="ECO:0000313" key="11">
    <source>
        <dbReference type="Proteomes" id="UP001565471"/>
    </source>
</evidence>
<dbReference type="eggNOG" id="COG0662">
    <property type="taxonomic scope" value="Bacteria"/>
</dbReference>
<evidence type="ECO:0000256" key="4">
    <source>
        <dbReference type="ARBA" id="ARBA00023163"/>
    </source>
</evidence>
<proteinExistence type="predicted"/>
<dbReference type="STRING" id="29448.QU41_03775"/>
<reference evidence="8 9" key="1">
    <citation type="submission" date="2019-05" db="EMBL/GenBank/DDBJ databases">
        <title>Draft Genome of Bradyrhizobium elkanii strain SEMIA 938, Used in Commercial Inoculants for Lupinus spp. in Brazil.</title>
        <authorList>
            <person name="Hungria M."/>
            <person name="Delamuta J.R.M."/>
            <person name="Ribeiro R.A."/>
            <person name="Nogueira M.A."/>
        </authorList>
    </citation>
    <scope>NUCLEOTIDE SEQUENCE [LARGE SCALE GENOMIC DNA]</scope>
    <source>
        <strain evidence="8 9">Semia 938</strain>
    </source>
</reference>
<dbReference type="SUPFAM" id="SSF46689">
    <property type="entry name" value="Homeodomain-like"/>
    <property type="match status" value="1"/>
</dbReference>
<comment type="caution">
    <text evidence="6">The sequence shown here is derived from an EMBL/GenBank/DDBJ whole genome shotgun (WGS) entry which is preliminary data.</text>
</comment>
<dbReference type="GeneID" id="92958318"/>
<dbReference type="Proteomes" id="UP000305095">
    <property type="component" value="Unassembled WGS sequence"/>
</dbReference>
<reference evidence="7 11" key="3">
    <citation type="submission" date="2024-07" db="EMBL/GenBank/DDBJ databases">
        <title>Genomic Encyclopedia of Type Strains, Phase V (KMG-V): Genome sequencing to study the core and pangenomes of soil and plant-associated prokaryotes.</title>
        <authorList>
            <person name="Whitman W."/>
        </authorList>
    </citation>
    <scope>NUCLEOTIDE SEQUENCE [LARGE SCALE GENOMIC DNA]</scope>
    <source>
        <strain evidence="7 11">USDA 415</strain>
    </source>
</reference>
<keyword evidence="2" id="KW-0805">Transcription regulation</keyword>
<dbReference type="InterPro" id="IPR003313">
    <property type="entry name" value="AraC-bd"/>
</dbReference>